<accession>A0A2I2FIN9</accession>
<evidence type="ECO:0000313" key="4">
    <source>
        <dbReference type="EMBL" id="PLB40497.1"/>
    </source>
</evidence>
<dbReference type="PANTHER" id="PTHR42028">
    <property type="entry name" value="CHROMOSOME 1, WHOLE GENOME SHOTGUN SEQUENCE"/>
    <property type="match status" value="1"/>
</dbReference>
<feature type="domain" description="DUF7137" evidence="3">
    <location>
        <begin position="125"/>
        <end position="258"/>
    </location>
</feature>
<evidence type="ECO:0000259" key="3">
    <source>
        <dbReference type="Pfam" id="PF23585"/>
    </source>
</evidence>
<dbReference type="EMBL" id="KZ559124">
    <property type="protein sequence ID" value="PLB40497.1"/>
    <property type="molecule type" value="Genomic_DNA"/>
</dbReference>
<reference evidence="4 5" key="1">
    <citation type="submission" date="2017-12" db="EMBL/GenBank/DDBJ databases">
        <authorList>
            <consortium name="DOE Joint Genome Institute"/>
            <person name="Haridas S."/>
            <person name="Kjaerbolling I."/>
            <person name="Vesth T.C."/>
            <person name="Frisvad J.C."/>
            <person name="Nybo J.L."/>
            <person name="Theobald S."/>
            <person name="Kuo A."/>
            <person name="Bowyer P."/>
            <person name="Matsuda Y."/>
            <person name="Mondo S."/>
            <person name="Lyhne E.K."/>
            <person name="Kogle M.E."/>
            <person name="Clum A."/>
            <person name="Lipzen A."/>
            <person name="Salamov A."/>
            <person name="Ngan C.Y."/>
            <person name="Daum C."/>
            <person name="Chiniquy J."/>
            <person name="Barry K."/>
            <person name="LaButti K."/>
            <person name="Simmons B.A."/>
            <person name="Magnuson J.K."/>
            <person name="Mortensen U.H."/>
            <person name="Larsen T.O."/>
            <person name="Grigoriev I.V."/>
            <person name="Baker S.E."/>
            <person name="Andersen M.R."/>
            <person name="Nordberg H.P."/>
            <person name="Cantor M.N."/>
            <person name="Hua S.X."/>
        </authorList>
    </citation>
    <scope>NUCLEOTIDE SEQUENCE [LARGE SCALE GENOMIC DNA]</scope>
    <source>
        <strain evidence="4 5">CBS 102.13</strain>
    </source>
</reference>
<dbReference type="GeneID" id="36523229"/>
<organism evidence="4 5">
    <name type="scientific">Aspergillus candidus</name>
    <dbReference type="NCBI Taxonomy" id="41067"/>
    <lineage>
        <taxon>Eukaryota</taxon>
        <taxon>Fungi</taxon>
        <taxon>Dikarya</taxon>
        <taxon>Ascomycota</taxon>
        <taxon>Pezizomycotina</taxon>
        <taxon>Eurotiomycetes</taxon>
        <taxon>Eurotiomycetidae</taxon>
        <taxon>Eurotiales</taxon>
        <taxon>Aspergillaceae</taxon>
        <taxon>Aspergillus</taxon>
        <taxon>Aspergillus subgen. Circumdati</taxon>
    </lineage>
</organism>
<dbReference type="RefSeq" id="XP_024674509.1">
    <property type="nucleotide sequence ID" value="XM_024816069.1"/>
</dbReference>
<gene>
    <name evidence="4" type="ORF">BDW47DRAFT_123515</name>
</gene>
<evidence type="ECO:0000256" key="1">
    <source>
        <dbReference type="SAM" id="MobiDB-lite"/>
    </source>
</evidence>
<proteinExistence type="predicted"/>
<feature type="compositionally biased region" description="Basic and acidic residues" evidence="1">
    <location>
        <begin position="69"/>
        <end position="116"/>
    </location>
</feature>
<protein>
    <recommendedName>
        <fullName evidence="3">DUF7137 domain-containing protein</fullName>
    </recommendedName>
</protein>
<feature type="region of interest" description="Disordered" evidence="1">
    <location>
        <begin position="38"/>
        <end position="133"/>
    </location>
</feature>
<keyword evidence="5" id="KW-1185">Reference proteome</keyword>
<evidence type="ECO:0000313" key="5">
    <source>
        <dbReference type="Proteomes" id="UP000234585"/>
    </source>
</evidence>
<evidence type="ECO:0000256" key="2">
    <source>
        <dbReference type="SAM" id="SignalP"/>
    </source>
</evidence>
<keyword evidence="2" id="KW-0732">Signal</keyword>
<dbReference type="Proteomes" id="UP000234585">
    <property type="component" value="Unassembled WGS sequence"/>
</dbReference>
<feature type="signal peptide" evidence="2">
    <location>
        <begin position="1"/>
        <end position="21"/>
    </location>
</feature>
<dbReference type="InterPro" id="IPR055561">
    <property type="entry name" value="DUF7137"/>
</dbReference>
<dbReference type="OrthoDB" id="2435509at2759"/>
<dbReference type="Pfam" id="PF23585">
    <property type="entry name" value="DUF7137"/>
    <property type="match status" value="1"/>
</dbReference>
<sequence>MRSFVFLSLLCFLFVVGIVSASSGPGAEVLYARAEETGADKAEAEATPTADQPKETGSDKDDESTSSADKTDKDATTTDTEKSTATDKDDKPTPTDKEDKDDKDDKPSKTDKDKKPKSTSVDPRMPAGGVSMLTPDNRATTYYKVGDHVTFVWNYTSLSVTPSAVNVVASCSLNSATYTISGNMSVEETGKVVWDTKKYQANATVPLLTATYTLFVYDIDGEPGDTAKAGHLGSQIGYNFGMYLPQSYTPINEHVCATCNGALSDTERTALKFAVGMAAITLTTFTWFAGDFGVFAT</sequence>
<dbReference type="AlphaFoldDB" id="A0A2I2FIN9"/>
<dbReference type="PANTHER" id="PTHR42028:SF1">
    <property type="entry name" value="YALI0E30657P"/>
    <property type="match status" value="1"/>
</dbReference>
<name>A0A2I2FIN9_ASPCN</name>
<feature type="chain" id="PRO_5014190658" description="DUF7137 domain-containing protein" evidence="2">
    <location>
        <begin position="22"/>
        <end position="297"/>
    </location>
</feature>